<evidence type="ECO:0000313" key="1">
    <source>
        <dbReference type="EMBL" id="UVF62563.1"/>
    </source>
</evidence>
<dbReference type="GeneID" id="80545115"/>
<keyword evidence="2" id="KW-1185">Reference proteome</keyword>
<sequence length="210" mass="23214">MGLLGTSNSTVLGAVQAQNDQNFKTVNNLLSLQDNHVEEFLNYHGEAFLSSLEKLMEDVVERVVSKMLNQLSFTTDSTTGTMKVHPDAMREFERITQENIDLDIKNILAVSLNQEVINQRKMAKQQYLESQGFSGGNINNMHGANNMYAQGQMAMNNGSGYPIPPAGTDNYGRPYWIDSQTGQMSYEPPNSGLGLGSAIQKGAAWAKWLM</sequence>
<organism evidence="1 2">
    <name type="scientific">Poseidoniales virus YSH_150918</name>
    <dbReference type="NCBI Taxonomy" id="3071324"/>
    <lineage>
        <taxon>Viruses</taxon>
        <taxon>Duplodnaviria</taxon>
        <taxon>Heunggongvirae</taxon>
        <taxon>Uroviricota</taxon>
        <taxon>Caudoviricetes</taxon>
        <taxon>Magrovirales</taxon>
        <taxon>Aoguangviridae</taxon>
        <taxon>Aobingvirus</taxon>
        <taxon>Aobingvirus yangshanense</taxon>
    </lineage>
</organism>
<proteinExistence type="predicted"/>
<dbReference type="RefSeq" id="YP_010806154.1">
    <property type="nucleotide sequence ID" value="NC_077214.1"/>
</dbReference>
<reference evidence="1 2" key="1">
    <citation type="submission" date="2022-05" db="EMBL/GenBank/DDBJ databases">
        <title>Diverse viruses of marine archaea discovered using metagenomics.</title>
        <authorList>
            <person name="Zhou Y."/>
        </authorList>
    </citation>
    <scope>NUCLEOTIDE SEQUENCE [LARGE SCALE GENOMIC DNA]</scope>
    <source>
        <strain evidence="1">YSH_150918</strain>
    </source>
</reference>
<protein>
    <submittedName>
        <fullName evidence="1">Uncharacterized protein</fullName>
    </submittedName>
</protein>
<name>A0A976UAZ5_9CAUD</name>
<dbReference type="KEGG" id="vg:80545115"/>
<accession>A0A976UAZ5</accession>
<evidence type="ECO:0000313" key="2">
    <source>
        <dbReference type="Proteomes" id="UP001157002"/>
    </source>
</evidence>
<dbReference type="EMBL" id="ON649702">
    <property type="protein sequence ID" value="UVF62563.1"/>
    <property type="molecule type" value="Genomic_DNA"/>
</dbReference>
<dbReference type="Proteomes" id="UP001157002">
    <property type="component" value="Segment"/>
</dbReference>